<keyword evidence="6" id="KW-0560">Oxidoreductase</keyword>
<dbReference type="Gene3D" id="3.40.50.80">
    <property type="entry name" value="Nucleotide-binding domain of ferredoxin-NADP reductase (FNR) module"/>
    <property type="match status" value="1"/>
</dbReference>
<dbReference type="SUPFAM" id="SSF63380">
    <property type="entry name" value="Riboflavin synthase domain-like"/>
    <property type="match status" value="1"/>
</dbReference>
<protein>
    <recommendedName>
        <fullName evidence="10">FAD-binding FR-type domain-containing protein</fullName>
    </recommendedName>
</protein>
<keyword evidence="9" id="KW-1133">Transmembrane helix</keyword>
<organism evidence="11 12">
    <name type="scientific">Arthrobacter wenxiniae</name>
    <dbReference type="NCBI Taxonomy" id="2713570"/>
    <lineage>
        <taxon>Bacteria</taxon>
        <taxon>Bacillati</taxon>
        <taxon>Actinomycetota</taxon>
        <taxon>Actinomycetes</taxon>
        <taxon>Micrococcales</taxon>
        <taxon>Micrococcaceae</taxon>
        <taxon>Arthrobacter</taxon>
    </lineage>
</organism>
<accession>A0A7Y7IEB9</accession>
<comment type="caution">
    <text evidence="11">The sequence shown here is derived from an EMBL/GenBank/DDBJ whole genome shotgun (WGS) entry which is preliminary data.</text>
</comment>
<dbReference type="InterPro" id="IPR050415">
    <property type="entry name" value="MRET"/>
</dbReference>
<keyword evidence="9" id="KW-0812">Transmembrane</keyword>
<keyword evidence="5" id="KW-0274">FAD</keyword>
<evidence type="ECO:0000256" key="3">
    <source>
        <dbReference type="ARBA" id="ARBA00022714"/>
    </source>
</evidence>
<keyword evidence="12" id="KW-1185">Reference proteome</keyword>
<comment type="cofactor">
    <cofactor evidence="1">
        <name>FAD</name>
        <dbReference type="ChEBI" id="CHEBI:57692"/>
    </cofactor>
</comment>
<keyword evidence="9" id="KW-0472">Membrane</keyword>
<dbReference type="CDD" id="cd06198">
    <property type="entry name" value="FNR_like_3"/>
    <property type="match status" value="1"/>
</dbReference>
<evidence type="ECO:0000313" key="11">
    <source>
        <dbReference type="EMBL" id="NVM93919.1"/>
    </source>
</evidence>
<evidence type="ECO:0000256" key="4">
    <source>
        <dbReference type="ARBA" id="ARBA00022723"/>
    </source>
</evidence>
<name>A0A7Y7IEB9_9MICC</name>
<dbReference type="PRINTS" id="PR00410">
    <property type="entry name" value="PHEHYDRXLASE"/>
</dbReference>
<evidence type="ECO:0000256" key="8">
    <source>
        <dbReference type="ARBA" id="ARBA00023014"/>
    </source>
</evidence>
<feature type="domain" description="FAD-binding FR-type" evidence="10">
    <location>
        <begin position="238"/>
        <end position="337"/>
    </location>
</feature>
<feature type="transmembrane region" description="Helical" evidence="9">
    <location>
        <begin position="126"/>
        <end position="144"/>
    </location>
</feature>
<keyword evidence="8" id="KW-0411">Iron-sulfur</keyword>
<keyword evidence="4" id="KW-0479">Metal-binding</keyword>
<dbReference type="GO" id="GO:0051537">
    <property type="term" value="F:2 iron, 2 sulfur cluster binding"/>
    <property type="evidence" value="ECO:0007669"/>
    <property type="project" value="UniProtKB-KW"/>
</dbReference>
<keyword evidence="7" id="KW-0408">Iron</keyword>
<feature type="transmembrane region" description="Helical" evidence="9">
    <location>
        <begin position="58"/>
        <end position="77"/>
    </location>
</feature>
<dbReference type="Proteomes" id="UP000543556">
    <property type="component" value="Unassembled WGS sequence"/>
</dbReference>
<evidence type="ECO:0000256" key="1">
    <source>
        <dbReference type="ARBA" id="ARBA00001974"/>
    </source>
</evidence>
<evidence type="ECO:0000256" key="5">
    <source>
        <dbReference type="ARBA" id="ARBA00022827"/>
    </source>
</evidence>
<dbReference type="InterPro" id="IPR013112">
    <property type="entry name" value="FAD-bd_8"/>
</dbReference>
<reference evidence="11 12" key="1">
    <citation type="submission" date="2020-02" db="EMBL/GenBank/DDBJ databases">
        <title>Genome sequence of strain AETb3-4.</title>
        <authorList>
            <person name="Gao J."/>
            <person name="Zhang X."/>
        </authorList>
    </citation>
    <scope>NUCLEOTIDE SEQUENCE [LARGE SCALE GENOMIC DNA]</scope>
    <source>
        <strain evidence="11 12">AETb3-4</strain>
    </source>
</reference>
<dbReference type="InterPro" id="IPR017927">
    <property type="entry name" value="FAD-bd_FR_type"/>
</dbReference>
<dbReference type="GO" id="GO:0046872">
    <property type="term" value="F:metal ion binding"/>
    <property type="evidence" value="ECO:0007669"/>
    <property type="project" value="UniProtKB-KW"/>
</dbReference>
<dbReference type="SUPFAM" id="SSF52343">
    <property type="entry name" value="Ferredoxin reductase-like, C-terminal NADP-linked domain"/>
    <property type="match status" value="1"/>
</dbReference>
<feature type="transmembrane region" description="Helical" evidence="9">
    <location>
        <begin position="187"/>
        <end position="206"/>
    </location>
</feature>
<dbReference type="GO" id="GO:0050660">
    <property type="term" value="F:flavin adenine dinucleotide binding"/>
    <property type="evidence" value="ECO:0007669"/>
    <property type="project" value="TreeGrafter"/>
</dbReference>
<gene>
    <name evidence="11" type="ORF">G6034_03140</name>
</gene>
<evidence type="ECO:0000313" key="12">
    <source>
        <dbReference type="Proteomes" id="UP000543556"/>
    </source>
</evidence>
<evidence type="ECO:0000256" key="2">
    <source>
        <dbReference type="ARBA" id="ARBA00022630"/>
    </source>
</evidence>
<dbReference type="EMBL" id="JAAMFM010000002">
    <property type="protein sequence ID" value="NVM93919.1"/>
    <property type="molecule type" value="Genomic_DNA"/>
</dbReference>
<dbReference type="InterPro" id="IPR017938">
    <property type="entry name" value="Riboflavin_synthase-like_b-brl"/>
</dbReference>
<feature type="transmembrane region" description="Helical" evidence="9">
    <location>
        <begin position="212"/>
        <end position="229"/>
    </location>
</feature>
<sequence length="461" mass="50231">MKEARFLVVPQPGARPLTLLPGVPLRRLGPTVIVILAAAYALYWLLARPAGEPAAGYVGQLFGGESILLLSIALVLISTLPQVEHVFGGIDHAAIWHRRAAITGTVLLLPHIELAANPEATSVGKTLAVIGISGLAALVVWAILPRWRSMVPARVRDLVLGLGSARPVRLAARLLGGYERWRGFHRLTGIFVAAGFFHGLLDATAFDAAPGLRWSFVAIGGVGLAFYAYRELLARHFLPHHDYQVDQVTAVAPDLVELSLAPLGKPLDFRPGQFAMIYLETKQGWQRHPFSMSGSARDQHLRITVKALGDHTTRLPDVVQPGMPAVVGGPYGRFDRHKGTEHQVWIAAGVGITPFLSWLRSLEGDLRESVHFFVTSAGPSPFAAEITSIARDYPSLTVHPVDTAVDGRLTPEQVLAAVDTPPGKLSVFMGGPDPMLRHFRRAFRSAGVRTANIHREYFQWR</sequence>
<dbReference type="PROSITE" id="PS51384">
    <property type="entry name" value="FAD_FR"/>
    <property type="match status" value="1"/>
</dbReference>
<dbReference type="AlphaFoldDB" id="A0A7Y7IEB9"/>
<dbReference type="InterPro" id="IPR039261">
    <property type="entry name" value="FNR_nucleotide-bd"/>
</dbReference>
<dbReference type="PANTHER" id="PTHR47354:SF8">
    <property type="entry name" value="1,2-PHENYLACETYL-COA EPOXIDASE, SUBUNIT E"/>
    <property type="match status" value="1"/>
</dbReference>
<evidence type="ECO:0000256" key="7">
    <source>
        <dbReference type="ARBA" id="ARBA00023004"/>
    </source>
</evidence>
<keyword evidence="2" id="KW-0285">Flavoprotein</keyword>
<dbReference type="PANTHER" id="PTHR47354">
    <property type="entry name" value="NADH OXIDOREDUCTASE HCR"/>
    <property type="match status" value="1"/>
</dbReference>
<proteinExistence type="predicted"/>
<evidence type="ECO:0000256" key="9">
    <source>
        <dbReference type="SAM" id="Phobius"/>
    </source>
</evidence>
<dbReference type="Gene3D" id="2.40.30.10">
    <property type="entry name" value="Translation factors"/>
    <property type="match status" value="1"/>
</dbReference>
<dbReference type="Pfam" id="PF08022">
    <property type="entry name" value="FAD_binding_8"/>
    <property type="match status" value="1"/>
</dbReference>
<evidence type="ECO:0000256" key="6">
    <source>
        <dbReference type="ARBA" id="ARBA00023002"/>
    </source>
</evidence>
<dbReference type="GO" id="GO:0016491">
    <property type="term" value="F:oxidoreductase activity"/>
    <property type="evidence" value="ECO:0007669"/>
    <property type="project" value="UniProtKB-KW"/>
</dbReference>
<keyword evidence="3" id="KW-0001">2Fe-2S</keyword>
<feature type="transmembrane region" description="Helical" evidence="9">
    <location>
        <begin position="28"/>
        <end position="46"/>
    </location>
</feature>
<evidence type="ECO:0000259" key="10">
    <source>
        <dbReference type="PROSITE" id="PS51384"/>
    </source>
</evidence>